<comment type="caution">
    <text evidence="2">The sequence shown here is derived from an EMBL/GenBank/DDBJ whole genome shotgun (WGS) entry which is preliminary data.</text>
</comment>
<evidence type="ECO:0000313" key="2">
    <source>
        <dbReference type="EMBL" id="KAH3819218.1"/>
    </source>
</evidence>
<dbReference type="Proteomes" id="UP000828390">
    <property type="component" value="Unassembled WGS sequence"/>
</dbReference>
<keyword evidence="3" id="KW-1185">Reference proteome</keyword>
<gene>
    <name evidence="2" type="ORF">DPMN_120952</name>
</gene>
<feature type="chain" id="PRO_5039444863" description="Hexosyltransferase" evidence="1">
    <location>
        <begin position="22"/>
        <end position="128"/>
    </location>
</feature>
<reference evidence="2" key="2">
    <citation type="submission" date="2020-11" db="EMBL/GenBank/DDBJ databases">
        <authorList>
            <person name="McCartney M.A."/>
            <person name="Auch B."/>
            <person name="Kono T."/>
            <person name="Mallez S."/>
            <person name="Becker A."/>
            <person name="Gohl D.M."/>
            <person name="Silverstein K.A.T."/>
            <person name="Koren S."/>
            <person name="Bechman K.B."/>
            <person name="Herman A."/>
            <person name="Abrahante J.E."/>
            <person name="Garbe J."/>
        </authorList>
    </citation>
    <scope>NUCLEOTIDE SEQUENCE</scope>
    <source>
        <strain evidence="2">Duluth1</strain>
        <tissue evidence="2">Whole animal</tissue>
    </source>
</reference>
<keyword evidence="1" id="KW-0732">Signal</keyword>
<accession>A0A9D4GLV2</accession>
<evidence type="ECO:0000313" key="3">
    <source>
        <dbReference type="Proteomes" id="UP000828390"/>
    </source>
</evidence>
<sequence length="128" mass="14997">MYLKCLCYLWIFKFFQVKSHAKVLDEARAIKLQLASGEYYVIFTAHVRARKRSSARLVDAGLDSLRREYEIVLVVFLSAWSMQSRCSVRLMWVQTGGQCCRPSYAQFAYFGFDDKLSNQSRFKVLIDR</sequence>
<feature type="signal peptide" evidence="1">
    <location>
        <begin position="1"/>
        <end position="21"/>
    </location>
</feature>
<evidence type="ECO:0000256" key="1">
    <source>
        <dbReference type="SAM" id="SignalP"/>
    </source>
</evidence>
<name>A0A9D4GLV2_DREPO</name>
<protein>
    <recommendedName>
        <fullName evidence="4">Hexosyltransferase</fullName>
    </recommendedName>
</protein>
<evidence type="ECO:0008006" key="4">
    <source>
        <dbReference type="Google" id="ProtNLM"/>
    </source>
</evidence>
<dbReference type="EMBL" id="JAIWYP010000005">
    <property type="protein sequence ID" value="KAH3819218.1"/>
    <property type="molecule type" value="Genomic_DNA"/>
</dbReference>
<organism evidence="2 3">
    <name type="scientific">Dreissena polymorpha</name>
    <name type="common">Zebra mussel</name>
    <name type="synonym">Mytilus polymorpha</name>
    <dbReference type="NCBI Taxonomy" id="45954"/>
    <lineage>
        <taxon>Eukaryota</taxon>
        <taxon>Metazoa</taxon>
        <taxon>Spiralia</taxon>
        <taxon>Lophotrochozoa</taxon>
        <taxon>Mollusca</taxon>
        <taxon>Bivalvia</taxon>
        <taxon>Autobranchia</taxon>
        <taxon>Heteroconchia</taxon>
        <taxon>Euheterodonta</taxon>
        <taxon>Imparidentia</taxon>
        <taxon>Neoheterodontei</taxon>
        <taxon>Myida</taxon>
        <taxon>Dreissenoidea</taxon>
        <taxon>Dreissenidae</taxon>
        <taxon>Dreissena</taxon>
    </lineage>
</organism>
<proteinExistence type="predicted"/>
<reference evidence="2" key="1">
    <citation type="journal article" date="2019" name="bioRxiv">
        <title>The Genome of the Zebra Mussel, Dreissena polymorpha: A Resource for Invasive Species Research.</title>
        <authorList>
            <person name="McCartney M.A."/>
            <person name="Auch B."/>
            <person name="Kono T."/>
            <person name="Mallez S."/>
            <person name="Zhang Y."/>
            <person name="Obille A."/>
            <person name="Becker A."/>
            <person name="Abrahante J.E."/>
            <person name="Garbe J."/>
            <person name="Badalamenti J.P."/>
            <person name="Herman A."/>
            <person name="Mangelson H."/>
            <person name="Liachko I."/>
            <person name="Sullivan S."/>
            <person name="Sone E.D."/>
            <person name="Koren S."/>
            <person name="Silverstein K.A.T."/>
            <person name="Beckman K.B."/>
            <person name="Gohl D.M."/>
        </authorList>
    </citation>
    <scope>NUCLEOTIDE SEQUENCE</scope>
    <source>
        <strain evidence="2">Duluth1</strain>
        <tissue evidence="2">Whole animal</tissue>
    </source>
</reference>
<dbReference type="AlphaFoldDB" id="A0A9D4GLV2"/>